<dbReference type="PROSITE" id="PS51819">
    <property type="entry name" value="VOC"/>
    <property type="match status" value="1"/>
</dbReference>
<sequence>MYRNPMINLYTARIETALRFYRDRLGFTETFRTPAEGVPEHVELRLDGVTLGLGDVDAARRVHGVDASPGTPGFALVIWTDDVDGAYADLAAHGVPVLQPPHDSGNGNRNALVRDPDGNLIELVAKINQA</sequence>
<keyword evidence="2" id="KW-0456">Lyase</keyword>
<feature type="domain" description="VOC" evidence="1">
    <location>
        <begin position="3"/>
        <end position="126"/>
    </location>
</feature>
<evidence type="ECO:0000313" key="2">
    <source>
        <dbReference type="EMBL" id="NYE68711.1"/>
    </source>
</evidence>
<dbReference type="EC" id="4.4.1.5" evidence="2"/>
<dbReference type="GO" id="GO:0004462">
    <property type="term" value="F:lactoylglutathione lyase activity"/>
    <property type="evidence" value="ECO:0007669"/>
    <property type="project" value="UniProtKB-EC"/>
</dbReference>
<dbReference type="PANTHER" id="PTHR36503:SF3">
    <property type="entry name" value="BLR0126 PROTEIN"/>
    <property type="match status" value="1"/>
</dbReference>
<dbReference type="Pfam" id="PF00903">
    <property type="entry name" value="Glyoxalase"/>
    <property type="match status" value="1"/>
</dbReference>
<evidence type="ECO:0000259" key="1">
    <source>
        <dbReference type="PROSITE" id="PS51819"/>
    </source>
</evidence>
<dbReference type="Gene3D" id="3.10.180.10">
    <property type="entry name" value="2,3-Dihydroxybiphenyl 1,2-Dioxygenase, domain 1"/>
    <property type="match status" value="1"/>
</dbReference>
<organism evidence="2 3">
    <name type="scientific">Microlunatus parietis</name>
    <dbReference type="NCBI Taxonomy" id="682979"/>
    <lineage>
        <taxon>Bacteria</taxon>
        <taxon>Bacillati</taxon>
        <taxon>Actinomycetota</taxon>
        <taxon>Actinomycetes</taxon>
        <taxon>Propionibacteriales</taxon>
        <taxon>Propionibacteriaceae</taxon>
        <taxon>Microlunatus</taxon>
    </lineage>
</organism>
<keyword evidence="3" id="KW-1185">Reference proteome</keyword>
<reference evidence="2 3" key="1">
    <citation type="submission" date="2020-07" db="EMBL/GenBank/DDBJ databases">
        <title>Sequencing the genomes of 1000 actinobacteria strains.</title>
        <authorList>
            <person name="Klenk H.-P."/>
        </authorList>
    </citation>
    <scope>NUCLEOTIDE SEQUENCE [LARGE SCALE GENOMIC DNA]</scope>
    <source>
        <strain evidence="2 3">DSM 22083</strain>
    </source>
</reference>
<dbReference type="InterPro" id="IPR029068">
    <property type="entry name" value="Glyas_Bleomycin-R_OHBP_Dase"/>
</dbReference>
<name>A0A7Y9I1X6_9ACTN</name>
<dbReference type="EMBL" id="JACCBU010000001">
    <property type="protein sequence ID" value="NYE68711.1"/>
    <property type="molecule type" value="Genomic_DNA"/>
</dbReference>
<dbReference type="Proteomes" id="UP000569914">
    <property type="component" value="Unassembled WGS sequence"/>
</dbReference>
<dbReference type="InterPro" id="IPR004360">
    <property type="entry name" value="Glyas_Fos-R_dOase_dom"/>
</dbReference>
<evidence type="ECO:0000313" key="3">
    <source>
        <dbReference type="Proteomes" id="UP000569914"/>
    </source>
</evidence>
<comment type="caution">
    <text evidence="2">The sequence shown here is derived from an EMBL/GenBank/DDBJ whole genome shotgun (WGS) entry which is preliminary data.</text>
</comment>
<gene>
    <name evidence="2" type="ORF">BKA15_000040</name>
</gene>
<protein>
    <submittedName>
        <fullName evidence="2">Lactoylglutathione lyase</fullName>
        <ecNumber evidence="2">4.4.1.5</ecNumber>
    </submittedName>
</protein>
<dbReference type="InterPro" id="IPR037523">
    <property type="entry name" value="VOC_core"/>
</dbReference>
<dbReference type="PANTHER" id="PTHR36503">
    <property type="entry name" value="BLR2520 PROTEIN"/>
    <property type="match status" value="1"/>
</dbReference>
<proteinExistence type="predicted"/>
<accession>A0A7Y9I1X6</accession>
<dbReference type="AlphaFoldDB" id="A0A7Y9I1X6"/>
<dbReference type="RefSeq" id="WP_218870995.1">
    <property type="nucleotide sequence ID" value="NZ_JACCBU010000001.1"/>
</dbReference>
<dbReference type="SUPFAM" id="SSF54593">
    <property type="entry name" value="Glyoxalase/Bleomycin resistance protein/Dihydroxybiphenyl dioxygenase"/>
    <property type="match status" value="1"/>
</dbReference>